<accession>A0A9W8KV82</accession>
<protein>
    <submittedName>
        <fullName evidence="2">Uncharacterized protein</fullName>
    </submittedName>
</protein>
<feature type="compositionally biased region" description="Polar residues" evidence="1">
    <location>
        <begin position="1"/>
        <end position="13"/>
    </location>
</feature>
<dbReference type="EMBL" id="JANBTW010000248">
    <property type="protein sequence ID" value="KAJ2667961.1"/>
    <property type="molecule type" value="Genomic_DNA"/>
</dbReference>
<name>A0A9W8KV82_9FUNG</name>
<dbReference type="AlphaFoldDB" id="A0A9W8KV82"/>
<gene>
    <name evidence="2" type="ORF">GGI25_006505</name>
</gene>
<evidence type="ECO:0000256" key="1">
    <source>
        <dbReference type="SAM" id="MobiDB-lite"/>
    </source>
</evidence>
<reference evidence="2" key="1">
    <citation type="submission" date="2022-07" db="EMBL/GenBank/DDBJ databases">
        <title>Phylogenomic reconstructions and comparative analyses of Kickxellomycotina fungi.</title>
        <authorList>
            <person name="Reynolds N.K."/>
            <person name="Stajich J.E."/>
            <person name="Barry K."/>
            <person name="Grigoriev I.V."/>
            <person name="Crous P."/>
            <person name="Smith M.E."/>
        </authorList>
    </citation>
    <scope>NUCLEOTIDE SEQUENCE</scope>
    <source>
        <strain evidence="2">NRRL 3115</strain>
    </source>
</reference>
<evidence type="ECO:0000313" key="2">
    <source>
        <dbReference type="EMBL" id="KAJ2667961.1"/>
    </source>
</evidence>
<feature type="region of interest" description="Disordered" evidence="1">
    <location>
        <begin position="1"/>
        <end position="47"/>
    </location>
</feature>
<proteinExistence type="predicted"/>
<organism evidence="2 3">
    <name type="scientific">Coemansia spiralis</name>
    <dbReference type="NCBI Taxonomy" id="417178"/>
    <lineage>
        <taxon>Eukaryota</taxon>
        <taxon>Fungi</taxon>
        <taxon>Fungi incertae sedis</taxon>
        <taxon>Zoopagomycota</taxon>
        <taxon>Kickxellomycotina</taxon>
        <taxon>Kickxellomycetes</taxon>
        <taxon>Kickxellales</taxon>
        <taxon>Kickxellaceae</taxon>
        <taxon>Coemansia</taxon>
    </lineage>
</organism>
<dbReference type="Proteomes" id="UP001151518">
    <property type="component" value="Unassembled WGS sequence"/>
</dbReference>
<evidence type="ECO:0000313" key="3">
    <source>
        <dbReference type="Proteomes" id="UP001151518"/>
    </source>
</evidence>
<feature type="compositionally biased region" description="Polar residues" evidence="1">
    <location>
        <begin position="28"/>
        <end position="45"/>
    </location>
</feature>
<feature type="non-terminal residue" evidence="2">
    <location>
        <position position="218"/>
    </location>
</feature>
<comment type="caution">
    <text evidence="2">The sequence shown here is derived from an EMBL/GenBank/DDBJ whole genome shotgun (WGS) entry which is preliminary data.</text>
</comment>
<sequence length="218" mass="24875">MNDRPSPTRNSRLGQDPLPLVSDKESTLNRVSMSTPQKPTTSSHIKATPTVPKVGVEIFEDYIAEKELREYRLKLAQQLDDRGEEQDLVALLFSLNLVDDYDTFKKNSERLFEKIAHGAPILDSNKLVAQSLKSLVDPALKSEYALMGYFFRLWEMMMNEVTIQNQQKTNSDAQKFEMPHCSIKDHQRNGVERSSRKPDGVFYYRGNSSGGFKSTHTI</sequence>